<protein>
    <submittedName>
        <fullName evidence="1">Uncharacterized protein</fullName>
    </submittedName>
</protein>
<dbReference type="AlphaFoldDB" id="X1CMD2"/>
<comment type="caution">
    <text evidence="1">The sequence shown here is derived from an EMBL/GenBank/DDBJ whole genome shotgun (WGS) entry which is preliminary data.</text>
</comment>
<sequence>IEAEFKFFFSGENANLVPGEDSATYIDIIMDFLERRIHNKEPFEKNYDKRTDLMVKVLTQRKDPFKLLNDDDKEKLSTYIGAKVWKTTNGWRIKKKLFPDIFTEIIWNNQNNLDITFSGDNLSTKNW</sequence>
<feature type="non-terminal residue" evidence="1">
    <location>
        <position position="1"/>
    </location>
</feature>
<proteinExistence type="predicted"/>
<gene>
    <name evidence="1" type="ORF">S01H4_45207</name>
</gene>
<organism evidence="1">
    <name type="scientific">marine sediment metagenome</name>
    <dbReference type="NCBI Taxonomy" id="412755"/>
    <lineage>
        <taxon>unclassified sequences</taxon>
        <taxon>metagenomes</taxon>
        <taxon>ecological metagenomes</taxon>
    </lineage>
</organism>
<accession>X1CMD2</accession>
<evidence type="ECO:0000313" key="1">
    <source>
        <dbReference type="EMBL" id="GAG97333.1"/>
    </source>
</evidence>
<name>X1CMD2_9ZZZZ</name>
<dbReference type="EMBL" id="BART01025149">
    <property type="protein sequence ID" value="GAG97333.1"/>
    <property type="molecule type" value="Genomic_DNA"/>
</dbReference>
<reference evidence="1" key="1">
    <citation type="journal article" date="2014" name="Front. Microbiol.">
        <title>High frequency of phylogenetically diverse reductive dehalogenase-homologous genes in deep subseafloor sedimentary metagenomes.</title>
        <authorList>
            <person name="Kawai M."/>
            <person name="Futagami T."/>
            <person name="Toyoda A."/>
            <person name="Takaki Y."/>
            <person name="Nishi S."/>
            <person name="Hori S."/>
            <person name="Arai W."/>
            <person name="Tsubouchi T."/>
            <person name="Morono Y."/>
            <person name="Uchiyama I."/>
            <person name="Ito T."/>
            <person name="Fujiyama A."/>
            <person name="Inagaki F."/>
            <person name="Takami H."/>
        </authorList>
    </citation>
    <scope>NUCLEOTIDE SEQUENCE</scope>
    <source>
        <strain evidence="1">Expedition CK06-06</strain>
    </source>
</reference>